<dbReference type="HOGENOM" id="CLU_052673_0_0_1"/>
<reference evidence="9" key="1">
    <citation type="submission" date="2011-03" db="EMBL/GenBank/DDBJ databases">
        <title>The genome sequence of Vavraia culicis strain floridensis.</title>
        <authorList>
            <consortium name="The Broad Institute Genome Sequencing Platform"/>
            <person name="Cuomo C."/>
            <person name="Becnel J."/>
            <person name="Sanscrainte N."/>
            <person name="Young S.K."/>
            <person name="Zeng Q."/>
            <person name="Gargeya S."/>
            <person name="Fitzgerald M."/>
            <person name="Haas B."/>
            <person name="Abouelleil A."/>
            <person name="Alvarado L."/>
            <person name="Arachchi H.M."/>
            <person name="Berlin A."/>
            <person name="Chapman S.B."/>
            <person name="Gearin G."/>
            <person name="Goldberg J."/>
            <person name="Griggs A."/>
            <person name="Gujja S."/>
            <person name="Hansen M."/>
            <person name="Heiman D."/>
            <person name="Howarth C."/>
            <person name="Larimer J."/>
            <person name="Lui A."/>
            <person name="MacDonald P.J.P."/>
            <person name="McCowen C."/>
            <person name="Montmayeur A."/>
            <person name="Murphy C."/>
            <person name="Neiman D."/>
            <person name="Pearson M."/>
            <person name="Priest M."/>
            <person name="Roberts A."/>
            <person name="Saif S."/>
            <person name="Shea T."/>
            <person name="Sisk P."/>
            <person name="Stolte C."/>
            <person name="Sykes S."/>
            <person name="Wortman J."/>
            <person name="Nusbaum C."/>
            <person name="Birren B."/>
        </authorList>
    </citation>
    <scope>NUCLEOTIDE SEQUENCE [LARGE SCALE GENOMIC DNA]</scope>
    <source>
        <strain evidence="9">floridensis</strain>
    </source>
</reference>
<dbReference type="Pfam" id="PF03062">
    <property type="entry name" value="MBOAT"/>
    <property type="match status" value="1"/>
</dbReference>
<comment type="subcellular location">
    <subcellularLocation>
        <location evidence="1">Membrane</location>
        <topology evidence="1">Multi-pass membrane protein</topology>
    </subcellularLocation>
</comment>
<accession>L2GYH4</accession>
<dbReference type="PANTHER" id="PTHR13906">
    <property type="entry name" value="PORCUPINE"/>
    <property type="match status" value="1"/>
</dbReference>
<evidence type="ECO:0008006" key="10">
    <source>
        <dbReference type="Google" id="ProtNLM"/>
    </source>
</evidence>
<dbReference type="AlphaFoldDB" id="L2GYH4"/>
<evidence type="ECO:0000313" key="8">
    <source>
        <dbReference type="EMBL" id="ELA48150.1"/>
    </source>
</evidence>
<feature type="transmembrane region" description="Helical" evidence="7">
    <location>
        <begin position="355"/>
        <end position="375"/>
    </location>
</feature>
<dbReference type="InParanoid" id="L2GYH4"/>
<feature type="transmembrane region" description="Helical" evidence="7">
    <location>
        <begin position="381"/>
        <end position="401"/>
    </location>
</feature>
<organism evidence="8 9">
    <name type="scientific">Vavraia culicis (isolate floridensis)</name>
    <name type="common">Microsporidian parasite</name>
    <dbReference type="NCBI Taxonomy" id="948595"/>
    <lineage>
        <taxon>Eukaryota</taxon>
        <taxon>Fungi</taxon>
        <taxon>Fungi incertae sedis</taxon>
        <taxon>Microsporidia</taxon>
        <taxon>Pleistophoridae</taxon>
        <taxon>Vavraia</taxon>
    </lineage>
</organism>
<keyword evidence="3 7" id="KW-0812">Transmembrane</keyword>
<protein>
    <recommendedName>
        <fullName evidence="10">MBOAT family protein</fullName>
    </recommendedName>
</protein>
<dbReference type="STRING" id="948595.L2GYH4"/>
<feature type="transmembrane region" description="Helical" evidence="7">
    <location>
        <begin position="193"/>
        <end position="215"/>
    </location>
</feature>
<dbReference type="GO" id="GO:0030258">
    <property type="term" value="P:lipid modification"/>
    <property type="evidence" value="ECO:0007669"/>
    <property type="project" value="TreeGrafter"/>
</dbReference>
<dbReference type="OMA" id="NAWVSRY"/>
<keyword evidence="2" id="KW-0808">Transferase</keyword>
<dbReference type="InterPro" id="IPR004299">
    <property type="entry name" value="MBOAT_fam"/>
</dbReference>
<evidence type="ECO:0000256" key="5">
    <source>
        <dbReference type="ARBA" id="ARBA00023136"/>
    </source>
</evidence>
<feature type="transmembrane region" description="Helical" evidence="7">
    <location>
        <begin position="12"/>
        <end position="29"/>
    </location>
</feature>
<sequence length="407" mass="47515">MDITLHEREIRYGMAMLLQILFSYTFRRTHKYNFVLSSTVLLVAFGLMSYIACLAFILFNTSVLLSTIGLKHKRVIILVLNLLVLQYIYHLFGDGISICSPIMMLSVRFFFLVAEIDWRGDSIDDAVAYLFLIPCILVGPAIGFVHYKNLLKGVERPGLKNEAGDKYFEKPLNSLVCYVKSIFQGQIGIIRDIYLLLQMVFYLWVYLVLSKHFAVYDVVNQRAWWRISHMFIAHFCFKSKFYFVWTVSQLCSRLQGHANLRNISKTGVELAQDFKELTDSWNIYVNRWLKIAIFEPLKPYGYFFACFMTFLYSSLWHGTSVCYFALFMSVPLIMNPIRRAKTFMFRCFSPTTAKILNHLLFRFILAYYGTPFMILDMSKTLEVWSSLCFSGHLLVIPFLFIGDRKRG</sequence>
<gene>
    <name evidence="8" type="ORF">VCUG_00388</name>
</gene>
<dbReference type="VEuPathDB" id="MicrosporidiaDB:VCUG_00388"/>
<evidence type="ECO:0000313" key="9">
    <source>
        <dbReference type="Proteomes" id="UP000011081"/>
    </source>
</evidence>
<name>L2GYH4_VAVCU</name>
<feature type="transmembrane region" description="Helical" evidence="7">
    <location>
        <begin position="95"/>
        <end position="114"/>
    </location>
</feature>
<evidence type="ECO:0000256" key="3">
    <source>
        <dbReference type="ARBA" id="ARBA00022692"/>
    </source>
</evidence>
<feature type="transmembrane region" description="Helical" evidence="7">
    <location>
        <begin position="35"/>
        <end position="59"/>
    </location>
</feature>
<dbReference type="Proteomes" id="UP000011081">
    <property type="component" value="Unassembled WGS sequence"/>
</dbReference>
<feature type="transmembrane region" description="Helical" evidence="7">
    <location>
        <begin position="302"/>
        <end position="334"/>
    </location>
</feature>
<feature type="transmembrane region" description="Helical" evidence="7">
    <location>
        <begin position="126"/>
        <end position="147"/>
    </location>
</feature>
<dbReference type="RefSeq" id="XP_008073406.1">
    <property type="nucleotide sequence ID" value="XM_008075215.1"/>
</dbReference>
<keyword evidence="4 7" id="KW-1133">Transmembrane helix</keyword>
<dbReference type="OrthoDB" id="2189411at2759"/>
<evidence type="ECO:0000256" key="4">
    <source>
        <dbReference type="ARBA" id="ARBA00022989"/>
    </source>
</evidence>
<evidence type="ECO:0000256" key="1">
    <source>
        <dbReference type="ARBA" id="ARBA00004141"/>
    </source>
</evidence>
<dbReference type="PANTHER" id="PTHR13906:SF4">
    <property type="entry name" value="LYSOPHOSPHOLIPID ACYLTRANSFERASE 6"/>
    <property type="match status" value="1"/>
</dbReference>
<feature type="transmembrane region" description="Helical" evidence="7">
    <location>
        <begin position="71"/>
        <end position="89"/>
    </location>
</feature>
<keyword evidence="9" id="KW-1185">Reference proteome</keyword>
<dbReference type="GO" id="GO:0016746">
    <property type="term" value="F:acyltransferase activity"/>
    <property type="evidence" value="ECO:0007669"/>
    <property type="project" value="UniProtKB-KW"/>
</dbReference>
<dbReference type="GeneID" id="19878275"/>
<dbReference type="EMBL" id="GL877407">
    <property type="protein sequence ID" value="ELA48150.1"/>
    <property type="molecule type" value="Genomic_DNA"/>
</dbReference>
<evidence type="ECO:0000256" key="7">
    <source>
        <dbReference type="SAM" id="Phobius"/>
    </source>
</evidence>
<dbReference type="InterPro" id="IPR049941">
    <property type="entry name" value="LPLAT_7/PORCN-like"/>
</dbReference>
<dbReference type="FunCoup" id="L2GYH4">
    <property type="interactions" value="46"/>
</dbReference>
<dbReference type="GO" id="GO:0016020">
    <property type="term" value="C:membrane"/>
    <property type="evidence" value="ECO:0007669"/>
    <property type="project" value="UniProtKB-SubCell"/>
</dbReference>
<keyword evidence="5 7" id="KW-0472">Membrane</keyword>
<evidence type="ECO:0000256" key="2">
    <source>
        <dbReference type="ARBA" id="ARBA00022679"/>
    </source>
</evidence>
<evidence type="ECO:0000256" key="6">
    <source>
        <dbReference type="ARBA" id="ARBA00023315"/>
    </source>
</evidence>
<proteinExistence type="predicted"/>
<keyword evidence="6" id="KW-0012">Acyltransferase</keyword>